<dbReference type="CDD" id="cd00070">
    <property type="entry name" value="GLECT"/>
    <property type="match status" value="1"/>
</dbReference>
<organism evidence="6 7">
    <name type="scientific">Trichogramma kaykai</name>
    <dbReference type="NCBI Taxonomy" id="54128"/>
    <lineage>
        <taxon>Eukaryota</taxon>
        <taxon>Metazoa</taxon>
        <taxon>Ecdysozoa</taxon>
        <taxon>Arthropoda</taxon>
        <taxon>Hexapoda</taxon>
        <taxon>Insecta</taxon>
        <taxon>Pterygota</taxon>
        <taxon>Neoptera</taxon>
        <taxon>Endopterygota</taxon>
        <taxon>Hymenoptera</taxon>
        <taxon>Apocrita</taxon>
        <taxon>Proctotrupomorpha</taxon>
        <taxon>Chalcidoidea</taxon>
        <taxon>Trichogrammatidae</taxon>
        <taxon>Trichogramma</taxon>
    </lineage>
</organism>
<protein>
    <recommendedName>
        <fullName evidence="3">Galectin</fullName>
    </recommendedName>
</protein>
<dbReference type="Gene3D" id="2.60.120.200">
    <property type="match status" value="1"/>
</dbReference>
<evidence type="ECO:0000256" key="1">
    <source>
        <dbReference type="ARBA" id="ARBA00022734"/>
    </source>
</evidence>
<evidence type="ECO:0000313" key="6">
    <source>
        <dbReference type="EMBL" id="KAL3404276.1"/>
    </source>
</evidence>
<accession>A0ABD2XHY1</accession>
<dbReference type="SMART" id="SM00276">
    <property type="entry name" value="GLECT"/>
    <property type="match status" value="1"/>
</dbReference>
<dbReference type="InterPro" id="IPR001079">
    <property type="entry name" value="Galectin_CRD"/>
</dbReference>
<evidence type="ECO:0000256" key="3">
    <source>
        <dbReference type="RuleBase" id="RU102079"/>
    </source>
</evidence>
<feature type="domain" description="Galectin" evidence="5">
    <location>
        <begin position="12"/>
        <end position="144"/>
    </location>
</feature>
<evidence type="ECO:0000313" key="7">
    <source>
        <dbReference type="Proteomes" id="UP001627154"/>
    </source>
</evidence>
<keyword evidence="1 3" id="KW-0430">Lectin</keyword>
<comment type="caution">
    <text evidence="6">The sequence shown here is derived from an EMBL/GenBank/DDBJ whole genome shotgun (WGS) entry which is preliminary data.</text>
</comment>
<feature type="region of interest" description="Disordered" evidence="4">
    <location>
        <begin position="386"/>
        <end position="445"/>
    </location>
</feature>
<dbReference type="InterPro" id="IPR044156">
    <property type="entry name" value="Galectin-like"/>
</dbReference>
<proteinExistence type="predicted"/>
<evidence type="ECO:0000259" key="5">
    <source>
        <dbReference type="PROSITE" id="PS51304"/>
    </source>
</evidence>
<dbReference type="PANTHER" id="PTHR11346">
    <property type="entry name" value="GALECTIN"/>
    <property type="match status" value="1"/>
</dbReference>
<dbReference type="FunFam" id="2.60.120.200:FF:000124">
    <property type="entry name" value="Galectin-4"/>
    <property type="match status" value="1"/>
</dbReference>
<keyword evidence="2" id="KW-0677">Repeat</keyword>
<keyword evidence="7" id="KW-1185">Reference proteome</keyword>
<dbReference type="AlphaFoldDB" id="A0ABD2XHY1"/>
<dbReference type="SMART" id="SM00908">
    <property type="entry name" value="Gal-bind_lectin"/>
    <property type="match status" value="1"/>
</dbReference>
<sequence>MSDPVINPEIPYVGEIHGGVFPGKMVKVQGKVPHEATRFAVNYQLGPGLNPRDDIALHVSPRFPQGIITRNSIESMQWGVEENNGPMWIHPGQPFEIIILCEYYCYKIAVNGRHFAEFTHRLPYDRVTHLVIDGDVEINSIFYETINVGPRPTAPVPDLPTVDVGPPPPGGLYPTLNPQAKFDLPDKDYDPPHPHRQPAAHQKSEDAFGSTLDKVGLAVGGLVAAGGVAAAMHAINKQKKKHDGEADHAKSTSPDYESGLGGLGALGAALASSLASNSHAQQGYPSDSGSGGMIGSLLGALGGGQATAKPNYSQQTSNSDPFGGALGSILGGVLGGGSHQQQPTYQPTGGYPQNQPSQSSGGNDLFGDLKGALFKSAMDDITKHVSKQLYPNKPQPSGAENPHPTYHGNMSPPSHDPPNPPRGSGPGKLSAAEISKGLGLSDDEN</sequence>
<evidence type="ECO:0000256" key="2">
    <source>
        <dbReference type="ARBA" id="ARBA00022737"/>
    </source>
</evidence>
<dbReference type="EMBL" id="JBJJXI010000026">
    <property type="protein sequence ID" value="KAL3404276.1"/>
    <property type="molecule type" value="Genomic_DNA"/>
</dbReference>
<feature type="compositionally biased region" description="Pro residues" evidence="4">
    <location>
        <begin position="414"/>
        <end position="423"/>
    </location>
</feature>
<feature type="region of interest" description="Disordered" evidence="4">
    <location>
        <begin position="304"/>
        <end position="367"/>
    </location>
</feature>
<gene>
    <name evidence="6" type="ORF">TKK_003239</name>
</gene>
<dbReference type="InterPro" id="IPR013320">
    <property type="entry name" value="ConA-like_dom_sf"/>
</dbReference>
<name>A0ABD2XHY1_9HYME</name>
<feature type="region of interest" description="Disordered" evidence="4">
    <location>
        <begin position="153"/>
        <end position="206"/>
    </location>
</feature>
<feature type="compositionally biased region" description="Polar residues" evidence="4">
    <location>
        <begin position="308"/>
        <end position="320"/>
    </location>
</feature>
<dbReference type="SUPFAM" id="SSF49899">
    <property type="entry name" value="Concanavalin A-like lectins/glucanases"/>
    <property type="match status" value="1"/>
</dbReference>
<feature type="compositionally biased region" description="Polar residues" evidence="4">
    <location>
        <begin position="339"/>
        <end position="362"/>
    </location>
</feature>
<dbReference type="Pfam" id="PF00337">
    <property type="entry name" value="Gal-bind_lectin"/>
    <property type="match status" value="1"/>
</dbReference>
<dbReference type="PANTHER" id="PTHR11346:SF176">
    <property type="entry name" value="32 KDA BETA-GALACTOSIDE-BINDING LECTIN LEC-3"/>
    <property type="match status" value="1"/>
</dbReference>
<dbReference type="PROSITE" id="PS51304">
    <property type="entry name" value="GALECTIN"/>
    <property type="match status" value="1"/>
</dbReference>
<dbReference type="Proteomes" id="UP001627154">
    <property type="component" value="Unassembled WGS sequence"/>
</dbReference>
<dbReference type="GO" id="GO:0030246">
    <property type="term" value="F:carbohydrate binding"/>
    <property type="evidence" value="ECO:0007669"/>
    <property type="project" value="UniProtKB-UniRule"/>
</dbReference>
<evidence type="ECO:0000256" key="4">
    <source>
        <dbReference type="SAM" id="MobiDB-lite"/>
    </source>
</evidence>
<feature type="compositionally biased region" description="Basic and acidic residues" evidence="4">
    <location>
        <begin position="183"/>
        <end position="193"/>
    </location>
</feature>
<feature type="compositionally biased region" description="Gly residues" evidence="4">
    <location>
        <begin position="324"/>
        <end position="338"/>
    </location>
</feature>
<reference evidence="6 7" key="1">
    <citation type="journal article" date="2024" name="bioRxiv">
        <title>A reference genome for Trichogramma kaykai: A tiny desert-dwelling parasitoid wasp with competing sex-ratio distorters.</title>
        <authorList>
            <person name="Culotta J."/>
            <person name="Lindsey A.R."/>
        </authorList>
    </citation>
    <scope>NUCLEOTIDE SEQUENCE [LARGE SCALE GENOMIC DNA]</scope>
    <source>
        <strain evidence="6 7">KSX58</strain>
    </source>
</reference>